<proteinExistence type="predicted"/>
<evidence type="ECO:0000256" key="3">
    <source>
        <dbReference type="ARBA" id="ARBA00022827"/>
    </source>
</evidence>
<keyword evidence="3" id="KW-0274">FAD</keyword>
<accession>A0A8S0TSR5</accession>
<comment type="caution">
    <text evidence="6">The sequence shown here is derived from an EMBL/GenBank/DDBJ whole genome shotgun (WGS) entry which is preliminary data.</text>
</comment>
<dbReference type="EMBL" id="CACTIH010007289">
    <property type="protein sequence ID" value="CAA3008011.1"/>
    <property type="molecule type" value="Genomic_DNA"/>
</dbReference>
<evidence type="ECO:0000313" key="7">
    <source>
        <dbReference type="Proteomes" id="UP000594638"/>
    </source>
</evidence>
<evidence type="ECO:0000256" key="2">
    <source>
        <dbReference type="ARBA" id="ARBA00022630"/>
    </source>
</evidence>
<protein>
    <submittedName>
        <fullName evidence="6">NADPH:adrenodoxin oxidoreductase, mitochondrial-like isoform X1</fullName>
    </submittedName>
</protein>
<dbReference type="Proteomes" id="UP000594638">
    <property type="component" value="Unassembled WGS sequence"/>
</dbReference>
<dbReference type="InterPro" id="IPR055275">
    <property type="entry name" value="Ferredox_Rdtase"/>
</dbReference>
<keyword evidence="7" id="KW-1185">Reference proteome</keyword>
<evidence type="ECO:0000256" key="5">
    <source>
        <dbReference type="ARBA" id="ARBA00023002"/>
    </source>
</evidence>
<name>A0A8S0TSR5_OLEEU</name>
<evidence type="ECO:0000256" key="4">
    <source>
        <dbReference type="ARBA" id="ARBA00022857"/>
    </source>
</evidence>
<dbReference type="OrthoDB" id="333024at2759"/>
<sequence>MNNYRIRRRVYELILKAASSGPSHPLPGQRELLLVFFCKPDRFLESDDRSGNIAGVRLEETTLRGDDLGKQIVVGTGVFVDISCGLVLKNIGYKSVAINNLPFDHYKGRVLANSSGDVPQYETGLYVCGWLKRGPTSIIATNLSCAEETVASISEDIGKGVLTSDSAKLGREGLLQLLEGRNIKAVQFDDGEKIDAKEKKRENLKNKPREKLATWEELLQVVSE</sequence>
<reference evidence="6 7" key="1">
    <citation type="submission" date="2019-12" db="EMBL/GenBank/DDBJ databases">
        <authorList>
            <person name="Alioto T."/>
            <person name="Alioto T."/>
            <person name="Gomez Garrido J."/>
        </authorList>
    </citation>
    <scope>NUCLEOTIDE SEQUENCE [LARGE SCALE GENOMIC DNA]</scope>
</reference>
<dbReference type="PANTHER" id="PTHR48467">
    <property type="entry name" value="GLUTAMATE SYNTHASE 1 [NADH], CHLOROPLASTIC-LIKE"/>
    <property type="match status" value="1"/>
</dbReference>
<dbReference type="Gramene" id="OE9A109948T1">
    <property type="protein sequence ID" value="OE9A109948C1"/>
    <property type="gene ID" value="OE9A109948"/>
</dbReference>
<organism evidence="6 7">
    <name type="scientific">Olea europaea subsp. europaea</name>
    <dbReference type="NCBI Taxonomy" id="158383"/>
    <lineage>
        <taxon>Eukaryota</taxon>
        <taxon>Viridiplantae</taxon>
        <taxon>Streptophyta</taxon>
        <taxon>Embryophyta</taxon>
        <taxon>Tracheophyta</taxon>
        <taxon>Spermatophyta</taxon>
        <taxon>Magnoliopsida</taxon>
        <taxon>eudicotyledons</taxon>
        <taxon>Gunneridae</taxon>
        <taxon>Pentapetalae</taxon>
        <taxon>asterids</taxon>
        <taxon>lamiids</taxon>
        <taxon>Lamiales</taxon>
        <taxon>Oleaceae</taxon>
        <taxon>Oleeae</taxon>
        <taxon>Olea</taxon>
    </lineage>
</organism>
<evidence type="ECO:0000313" key="6">
    <source>
        <dbReference type="EMBL" id="CAA3008011.1"/>
    </source>
</evidence>
<keyword evidence="2" id="KW-0285">Flavoprotein</keyword>
<evidence type="ECO:0000256" key="1">
    <source>
        <dbReference type="ARBA" id="ARBA00001974"/>
    </source>
</evidence>
<dbReference type="AlphaFoldDB" id="A0A8S0TSR5"/>
<keyword evidence="4" id="KW-0521">NADP</keyword>
<comment type="cofactor">
    <cofactor evidence="1">
        <name>FAD</name>
        <dbReference type="ChEBI" id="CHEBI:57692"/>
    </cofactor>
</comment>
<keyword evidence="5" id="KW-0560">Oxidoreductase</keyword>
<dbReference type="PANTHER" id="PTHR48467:SF1">
    <property type="entry name" value="GLUTAMATE SYNTHASE 1 [NADH], CHLOROPLASTIC-LIKE"/>
    <property type="match status" value="1"/>
</dbReference>
<dbReference type="GO" id="GO:0016491">
    <property type="term" value="F:oxidoreductase activity"/>
    <property type="evidence" value="ECO:0007669"/>
    <property type="project" value="UniProtKB-KW"/>
</dbReference>
<dbReference type="Gene3D" id="3.40.50.720">
    <property type="entry name" value="NAD(P)-binding Rossmann-like Domain"/>
    <property type="match status" value="1"/>
</dbReference>
<gene>
    <name evidence="6" type="ORF">OLEA9_A109948</name>
</gene>